<dbReference type="Pfam" id="PF13520">
    <property type="entry name" value="AA_permease_2"/>
    <property type="match status" value="1"/>
</dbReference>
<dbReference type="Proteomes" id="UP000031419">
    <property type="component" value="Unassembled WGS sequence"/>
</dbReference>
<dbReference type="EMBL" id="JNVU01000039">
    <property type="protein sequence ID" value="KEI43347.1"/>
    <property type="molecule type" value="Genomic_DNA"/>
</dbReference>
<organism evidence="7 8">
    <name type="scientific">Saccharopolyspora rectivirgula</name>
    <dbReference type="NCBI Taxonomy" id="28042"/>
    <lineage>
        <taxon>Bacteria</taxon>
        <taxon>Bacillati</taxon>
        <taxon>Actinomycetota</taxon>
        <taxon>Actinomycetes</taxon>
        <taxon>Pseudonocardiales</taxon>
        <taxon>Pseudonocardiaceae</taxon>
        <taxon>Saccharopolyspora</taxon>
    </lineage>
</organism>
<dbReference type="InterPro" id="IPR050367">
    <property type="entry name" value="APC_superfamily"/>
</dbReference>
<dbReference type="InterPro" id="IPR002293">
    <property type="entry name" value="AA/rel_permease1"/>
</dbReference>
<evidence type="ECO:0000256" key="2">
    <source>
        <dbReference type="ARBA" id="ARBA00022475"/>
    </source>
</evidence>
<evidence type="ECO:0000256" key="4">
    <source>
        <dbReference type="ARBA" id="ARBA00022989"/>
    </source>
</evidence>
<evidence type="ECO:0000256" key="1">
    <source>
        <dbReference type="ARBA" id="ARBA00004651"/>
    </source>
</evidence>
<dbReference type="PANTHER" id="PTHR42770:SF7">
    <property type="entry name" value="MEMBRANE PROTEIN"/>
    <property type="match status" value="1"/>
</dbReference>
<feature type="transmembrane region" description="Helical" evidence="6">
    <location>
        <begin position="352"/>
        <end position="373"/>
    </location>
</feature>
<keyword evidence="4 6" id="KW-1133">Transmembrane helix</keyword>
<evidence type="ECO:0000256" key="3">
    <source>
        <dbReference type="ARBA" id="ARBA00022692"/>
    </source>
</evidence>
<feature type="transmembrane region" description="Helical" evidence="6">
    <location>
        <begin position="380"/>
        <end position="398"/>
    </location>
</feature>
<dbReference type="Gene3D" id="1.20.1740.10">
    <property type="entry name" value="Amino acid/polyamine transporter I"/>
    <property type="match status" value="1"/>
</dbReference>
<reference evidence="7 8" key="1">
    <citation type="submission" date="2014-06" db="EMBL/GenBank/DDBJ databases">
        <title>Saccharopolyspora rectivirgula DSM-43113 Genome sequencing.</title>
        <authorList>
            <person name="Barrera C."/>
            <person name="Millon L."/>
            <person name="Rognon B."/>
            <person name="Zaugg C."/>
            <person name="Monod M."/>
        </authorList>
    </citation>
    <scope>NUCLEOTIDE SEQUENCE [LARGE SCALE GENOMIC DNA]</scope>
    <source>
        <strain evidence="7 8">DSM 43113</strain>
    </source>
</reference>
<gene>
    <name evidence="7" type="ORF">GU90_16435</name>
</gene>
<dbReference type="STRING" id="28042.GU90_16435"/>
<evidence type="ECO:0000313" key="7">
    <source>
        <dbReference type="EMBL" id="KEI43347.1"/>
    </source>
</evidence>
<feature type="transmembrane region" description="Helical" evidence="6">
    <location>
        <begin position="52"/>
        <end position="74"/>
    </location>
</feature>
<keyword evidence="8" id="KW-1185">Reference proteome</keyword>
<feature type="transmembrane region" description="Helical" evidence="6">
    <location>
        <begin position="275"/>
        <end position="306"/>
    </location>
</feature>
<dbReference type="PIRSF" id="PIRSF006060">
    <property type="entry name" value="AA_transporter"/>
    <property type="match status" value="1"/>
</dbReference>
<name>A0A073AW89_9PSEU</name>
<feature type="transmembrane region" description="Helical" evidence="6">
    <location>
        <begin position="95"/>
        <end position="119"/>
    </location>
</feature>
<feature type="transmembrane region" description="Helical" evidence="6">
    <location>
        <begin position="155"/>
        <end position="176"/>
    </location>
</feature>
<keyword evidence="2" id="KW-1003">Cell membrane</keyword>
<feature type="transmembrane region" description="Helical" evidence="6">
    <location>
        <begin position="234"/>
        <end position="255"/>
    </location>
</feature>
<proteinExistence type="predicted"/>
<sequence>MSDPDHRDFPTGTGGLARRLGTADAVVIGLSSMIGAGVFAAFAPAAEAAGTGLLIGLAVAGAVAYCNATSSAALAATHPESGGAYVYGRKRLGEWWGFTAGWGFVIGKTASCAAMALTFASYLTADHAKPLAAAAVIAFTAVNCFGVTKTAGVARVLLALTLLALAVVLVGVLGGGQLSGDHLGSVEQWTSGGVPGVLQAAGLLFFAFAGYARIATMGEEVRDPKRTIPRAIPIALAVALVLYAVVGTSALLALGPARLAVSAAPLVEATEVGNLAGLAAAASTGAAVASLGALLALITGVGRTALAMARNHDLPGWLSAVHPRHRVPHRAELVVGVVVCVLVLTLDVRGAIGFSSFGVLVYYAITNASAFSLPADQRHAPRWLTVLGLVGCLTLVAALPWTSVLGGLVVFAIGLAGRAIARLGRRRRQ</sequence>
<protein>
    <submittedName>
        <fullName evidence="7">Transporter</fullName>
    </submittedName>
</protein>
<evidence type="ECO:0000256" key="5">
    <source>
        <dbReference type="ARBA" id="ARBA00023136"/>
    </source>
</evidence>
<evidence type="ECO:0000256" key="6">
    <source>
        <dbReference type="SAM" id="Phobius"/>
    </source>
</evidence>
<dbReference type="eggNOG" id="COG0531">
    <property type="taxonomic scope" value="Bacteria"/>
</dbReference>
<dbReference type="GO" id="GO:0005886">
    <property type="term" value="C:plasma membrane"/>
    <property type="evidence" value="ECO:0007669"/>
    <property type="project" value="UniProtKB-SubCell"/>
</dbReference>
<feature type="transmembrane region" description="Helical" evidence="6">
    <location>
        <begin position="131"/>
        <end position="148"/>
    </location>
</feature>
<keyword evidence="5 6" id="KW-0472">Membrane</keyword>
<dbReference type="PANTHER" id="PTHR42770">
    <property type="entry name" value="AMINO ACID TRANSPORTER-RELATED"/>
    <property type="match status" value="1"/>
</dbReference>
<keyword evidence="3 6" id="KW-0812">Transmembrane</keyword>
<evidence type="ECO:0000313" key="8">
    <source>
        <dbReference type="Proteomes" id="UP000031419"/>
    </source>
</evidence>
<feature type="transmembrane region" description="Helical" evidence="6">
    <location>
        <begin position="25"/>
        <end position="46"/>
    </location>
</feature>
<dbReference type="AlphaFoldDB" id="A0A073AW89"/>
<feature type="transmembrane region" description="Helical" evidence="6">
    <location>
        <begin position="196"/>
        <end position="214"/>
    </location>
</feature>
<accession>A0A073AW89</accession>
<comment type="subcellular location">
    <subcellularLocation>
        <location evidence="1">Cell membrane</location>
        <topology evidence="1">Multi-pass membrane protein</topology>
    </subcellularLocation>
</comment>
<comment type="caution">
    <text evidence="7">The sequence shown here is derived from an EMBL/GenBank/DDBJ whole genome shotgun (WGS) entry which is preliminary data.</text>
</comment>
<dbReference type="GO" id="GO:0022857">
    <property type="term" value="F:transmembrane transporter activity"/>
    <property type="evidence" value="ECO:0007669"/>
    <property type="project" value="InterPro"/>
</dbReference>